<evidence type="ECO:0000313" key="1">
    <source>
        <dbReference type="EMBL" id="KKM24623.1"/>
    </source>
</evidence>
<dbReference type="Gene3D" id="3.40.20.10">
    <property type="entry name" value="Severin"/>
    <property type="match status" value="1"/>
</dbReference>
<reference evidence="1" key="1">
    <citation type="journal article" date="2015" name="Nature">
        <title>Complex archaea that bridge the gap between prokaryotes and eukaryotes.</title>
        <authorList>
            <person name="Spang A."/>
            <person name="Saw J.H."/>
            <person name="Jorgensen S.L."/>
            <person name="Zaremba-Niedzwiedzka K."/>
            <person name="Martijn J."/>
            <person name="Lind A.E."/>
            <person name="van Eijk R."/>
            <person name="Schleper C."/>
            <person name="Guy L."/>
            <person name="Ettema T.J."/>
        </authorList>
    </citation>
    <scope>NUCLEOTIDE SEQUENCE</scope>
</reference>
<name>A0A0F9KRA1_9ZZZZ</name>
<dbReference type="EMBL" id="LAZR01012887">
    <property type="protein sequence ID" value="KKM24623.1"/>
    <property type="molecule type" value="Genomic_DNA"/>
</dbReference>
<evidence type="ECO:0008006" key="2">
    <source>
        <dbReference type="Google" id="ProtNLM"/>
    </source>
</evidence>
<accession>A0A0F9KRA1</accession>
<protein>
    <recommendedName>
        <fullName evidence="2">Gelsolin-like domain-containing protein</fullName>
    </recommendedName>
</protein>
<comment type="caution">
    <text evidence="1">The sequence shown here is derived from an EMBL/GenBank/DDBJ whole genome shotgun (WGS) entry which is preliminary data.</text>
</comment>
<organism evidence="1">
    <name type="scientific">marine sediment metagenome</name>
    <dbReference type="NCBI Taxonomy" id="412755"/>
    <lineage>
        <taxon>unclassified sequences</taxon>
        <taxon>metagenomes</taxon>
        <taxon>ecological metagenomes</taxon>
    </lineage>
</organism>
<dbReference type="InterPro" id="IPR029006">
    <property type="entry name" value="ADF-H/Gelsolin-like_dom_sf"/>
</dbReference>
<gene>
    <name evidence="1" type="ORF">LCGC14_1603270</name>
</gene>
<sequence>MGEYHEFMVFSIEDSGDKNQINIEKEELHFYLHPEKTILIVREDLRRIYLWKGAKSSVRKRFLGSRVATEIQGELMKNGFHRCKVISVDQGDEVEEFLNVFGLESMNVSEKLEDKVILRNSVRDHLEHQKILDTKIEASESSKLDEIKKLLDGDERMIWIKSTTLKITKDWLNSRVKNKKYKSRIKKLGKSDKIEDKTFEKRDVITNKRLLTNNKINEFYDFSGILVSNFHLQGQVAILNLKGLRAFNIEESKGIYNIWFHAEPEKKGDYAFLFEGLTTAEYHKIIDIFTDSYIAEIPKQAGKLTYIQKN</sequence>
<proteinExistence type="predicted"/>
<dbReference type="AlphaFoldDB" id="A0A0F9KRA1"/>
<dbReference type="SUPFAM" id="SSF55753">
    <property type="entry name" value="Actin depolymerizing proteins"/>
    <property type="match status" value="1"/>
</dbReference>